<evidence type="ECO:0000313" key="5">
    <source>
        <dbReference type="Proteomes" id="UP000838100"/>
    </source>
</evidence>
<evidence type="ECO:0000256" key="1">
    <source>
        <dbReference type="ARBA" id="ARBA00023002"/>
    </source>
</evidence>
<dbReference type="Gene3D" id="3.40.50.720">
    <property type="entry name" value="NAD(P)-binding Rossmann-like Domain"/>
    <property type="match status" value="2"/>
</dbReference>
<keyword evidence="1 4" id="KW-0560">Oxidoreductase</keyword>
<organism evidence="4 5">
    <name type="scientific">Sinobacterium norvegicum</name>
    <dbReference type="NCBI Taxonomy" id="1641715"/>
    <lineage>
        <taxon>Bacteria</taxon>
        <taxon>Pseudomonadati</taxon>
        <taxon>Pseudomonadota</taxon>
        <taxon>Gammaproteobacteria</taxon>
        <taxon>Cellvibrionales</taxon>
        <taxon>Spongiibacteraceae</taxon>
        <taxon>Sinobacterium</taxon>
    </lineage>
</organism>
<dbReference type="GO" id="GO:0030267">
    <property type="term" value="F:glyoxylate reductase (NADPH) activity"/>
    <property type="evidence" value="ECO:0007669"/>
    <property type="project" value="UniProtKB-EC"/>
</dbReference>
<reference evidence="4" key="1">
    <citation type="submission" date="2021-12" db="EMBL/GenBank/DDBJ databases">
        <authorList>
            <person name="Rodrigo-Torres L."/>
            <person name="Arahal R. D."/>
            <person name="Lucena T."/>
        </authorList>
    </citation>
    <scope>NUCLEOTIDE SEQUENCE</scope>
    <source>
        <strain evidence="4">CECT 8267</strain>
    </source>
</reference>
<feature type="domain" description="D-isomer specific 2-hydroxyacid dehydrogenase NAD-binding" evidence="3">
    <location>
        <begin position="102"/>
        <end position="274"/>
    </location>
</feature>
<dbReference type="CDD" id="cd12164">
    <property type="entry name" value="GDH_like_2"/>
    <property type="match status" value="1"/>
</dbReference>
<dbReference type="PROSITE" id="PS00671">
    <property type="entry name" value="D_2_HYDROXYACID_DH_3"/>
    <property type="match status" value="1"/>
</dbReference>
<protein>
    <submittedName>
        <fullName evidence="4">Glyoxylate/hydroxypyruvate reductase A</fullName>
        <ecNumber evidence="4">1.1.1.79</ecNumber>
    </submittedName>
</protein>
<dbReference type="InterPro" id="IPR036291">
    <property type="entry name" value="NAD(P)-bd_dom_sf"/>
</dbReference>
<dbReference type="InterPro" id="IPR029753">
    <property type="entry name" value="D-isomer_DH_CS"/>
</dbReference>
<comment type="caution">
    <text evidence="4">The sequence shown here is derived from an EMBL/GenBank/DDBJ whole genome shotgun (WGS) entry which is preliminary data.</text>
</comment>
<keyword evidence="2" id="KW-0520">NAD</keyword>
<dbReference type="InterPro" id="IPR006140">
    <property type="entry name" value="D-isomer_DH_NAD-bd"/>
</dbReference>
<keyword evidence="5" id="KW-1185">Reference proteome</keyword>
<evidence type="ECO:0000256" key="2">
    <source>
        <dbReference type="ARBA" id="ARBA00023027"/>
    </source>
</evidence>
<dbReference type="PANTHER" id="PTHR43333">
    <property type="entry name" value="2-HACID_DH_C DOMAIN-CONTAINING PROTEIN"/>
    <property type="match status" value="1"/>
</dbReference>
<sequence length="309" mass="34228">MSIAILSSDKTDGSWFKALTDLAPDIAIEQWPNIDDAKRVEFALCWQHQPGTLLPMVNLRCICSMGAGIDHLLNDQQLPQGLPVVRLIDPLLCSSMFEYLLSAIMQQLRHWSHYRQQQRQESWTPRLTASIEQTKVGILGLGELGSYSAKRLAAIGFQLSGWSQSQKEIPGVASYRGDAELSAFIGEQDFIICLLPLTAKTDGILNHSLFQQMKAGSYLINVGRGGHVVEKDLLAALASGQLAGACLDVFQQEPLPSGHPFWRCDNLALTPHCSSITDPVSVAPQIIENYRRMQEGRPLVNEVDMKRGY</sequence>
<dbReference type="Pfam" id="PF02826">
    <property type="entry name" value="2-Hacid_dh_C"/>
    <property type="match status" value="1"/>
</dbReference>
<name>A0ABN8EGU7_9GAMM</name>
<gene>
    <name evidence="4" type="primary">ghrA</name>
    <name evidence="4" type="ORF">SIN8267_01321</name>
</gene>
<dbReference type="Proteomes" id="UP000838100">
    <property type="component" value="Unassembled WGS sequence"/>
</dbReference>
<accession>A0ABN8EGU7</accession>
<dbReference type="PANTHER" id="PTHR43333:SF1">
    <property type="entry name" value="D-ISOMER SPECIFIC 2-HYDROXYACID DEHYDROGENASE NAD-BINDING DOMAIN-CONTAINING PROTEIN"/>
    <property type="match status" value="1"/>
</dbReference>
<evidence type="ECO:0000313" key="4">
    <source>
        <dbReference type="EMBL" id="CAH0991219.1"/>
    </source>
</evidence>
<dbReference type="RefSeq" id="WP_237443876.1">
    <property type="nucleotide sequence ID" value="NZ_CAKLPX010000001.1"/>
</dbReference>
<dbReference type="EC" id="1.1.1.79" evidence="4"/>
<dbReference type="SUPFAM" id="SSF51735">
    <property type="entry name" value="NAD(P)-binding Rossmann-fold domains"/>
    <property type="match status" value="1"/>
</dbReference>
<proteinExistence type="predicted"/>
<evidence type="ECO:0000259" key="3">
    <source>
        <dbReference type="Pfam" id="PF02826"/>
    </source>
</evidence>
<dbReference type="EMBL" id="CAKLPX010000001">
    <property type="protein sequence ID" value="CAH0991219.1"/>
    <property type="molecule type" value="Genomic_DNA"/>
</dbReference>